<gene>
    <name evidence="3" type="ORF">HINF_LOCUS11457</name>
    <name evidence="4" type="ORF">HINF_LOCUS11461</name>
    <name evidence="1" type="ORF">HINF_LOCUS25963</name>
    <name evidence="2" type="ORF">HINF_LOCUS25967</name>
</gene>
<dbReference type="EMBL" id="CATOUU010000654">
    <property type="protein sequence ID" value="CAI9938318.1"/>
    <property type="molecule type" value="Genomic_DNA"/>
</dbReference>
<evidence type="ECO:0000313" key="3">
    <source>
        <dbReference type="EMBL" id="CAL5990625.1"/>
    </source>
</evidence>
<dbReference type="EMBL" id="CAXDID020000025">
    <property type="protein sequence ID" value="CAL5990625.1"/>
    <property type="molecule type" value="Genomic_DNA"/>
</dbReference>
<dbReference type="Proteomes" id="UP001642409">
    <property type="component" value="Unassembled WGS sequence"/>
</dbReference>
<proteinExistence type="predicted"/>
<reference evidence="3 5" key="2">
    <citation type="submission" date="2024-07" db="EMBL/GenBank/DDBJ databases">
        <authorList>
            <person name="Akdeniz Z."/>
        </authorList>
    </citation>
    <scope>NUCLEOTIDE SEQUENCE [LARGE SCALE GENOMIC DNA]</scope>
</reference>
<dbReference type="AlphaFoldDB" id="A0AA86PGQ1"/>
<dbReference type="EMBL" id="CATOUU010000654">
    <property type="protein sequence ID" value="CAI9938322.1"/>
    <property type="molecule type" value="Genomic_DNA"/>
</dbReference>
<protein>
    <submittedName>
        <fullName evidence="3">Hypothetical_protein</fullName>
    </submittedName>
</protein>
<accession>A0AA86PGQ1</accession>
<keyword evidence="5" id="KW-1185">Reference proteome</keyword>
<name>A0AA86PGQ1_9EUKA</name>
<evidence type="ECO:0000313" key="4">
    <source>
        <dbReference type="EMBL" id="CAL5990629.1"/>
    </source>
</evidence>
<comment type="caution">
    <text evidence="1">The sequence shown here is derived from an EMBL/GenBank/DDBJ whole genome shotgun (WGS) entry which is preliminary data.</text>
</comment>
<evidence type="ECO:0000313" key="1">
    <source>
        <dbReference type="EMBL" id="CAI9938318.1"/>
    </source>
</evidence>
<evidence type="ECO:0000313" key="2">
    <source>
        <dbReference type="EMBL" id="CAI9938322.1"/>
    </source>
</evidence>
<organism evidence="1">
    <name type="scientific">Hexamita inflata</name>
    <dbReference type="NCBI Taxonomy" id="28002"/>
    <lineage>
        <taxon>Eukaryota</taxon>
        <taxon>Metamonada</taxon>
        <taxon>Diplomonadida</taxon>
        <taxon>Hexamitidae</taxon>
        <taxon>Hexamitinae</taxon>
        <taxon>Hexamita</taxon>
    </lineage>
</organism>
<dbReference type="EMBL" id="CAXDID020000025">
    <property type="protein sequence ID" value="CAL5990629.1"/>
    <property type="molecule type" value="Genomic_DNA"/>
</dbReference>
<sequence length="228" mass="26223">MQMISAPKRINSELFVNSAIELYNSNSALEQQIQSAPELTVTLLQLSDMQFVQFWIELSFHLNINAAELRKHFKDEMVQRTLLKPESDSISDKSLQIEHFADFIKRNNESVDSIKSNSCLAPPEALQTTQLEQLSEQLGIQAAEPQKQNSSTDTEEFQLRFFEALLQTVKQMFKTEAAVETNAQLIKFVQNVQNKTLRSGIWTQMEVCLKKPRKQLENYFAFVSVLQM</sequence>
<reference evidence="1" key="1">
    <citation type="submission" date="2023-06" db="EMBL/GenBank/DDBJ databases">
        <authorList>
            <person name="Kurt Z."/>
        </authorList>
    </citation>
    <scope>NUCLEOTIDE SEQUENCE</scope>
</reference>
<evidence type="ECO:0000313" key="5">
    <source>
        <dbReference type="Proteomes" id="UP001642409"/>
    </source>
</evidence>